<dbReference type="EMBL" id="CAJNRG010001731">
    <property type="protein sequence ID" value="CAF2038240.1"/>
    <property type="molecule type" value="Genomic_DNA"/>
</dbReference>
<feature type="compositionally biased region" description="Polar residues" evidence="1">
    <location>
        <begin position="138"/>
        <end position="171"/>
    </location>
</feature>
<dbReference type="AlphaFoldDB" id="A0A816NQF5"/>
<protein>
    <submittedName>
        <fullName evidence="2">Uncharacterized protein</fullName>
    </submittedName>
</protein>
<name>A0A816NQF5_9BILA</name>
<evidence type="ECO:0000256" key="1">
    <source>
        <dbReference type="SAM" id="MobiDB-lite"/>
    </source>
</evidence>
<proteinExistence type="predicted"/>
<dbReference type="Proteomes" id="UP000663887">
    <property type="component" value="Unassembled WGS sequence"/>
</dbReference>
<dbReference type="Proteomes" id="UP000663842">
    <property type="component" value="Unassembled WGS sequence"/>
</dbReference>
<feature type="compositionally biased region" description="Pro residues" evidence="1">
    <location>
        <begin position="122"/>
        <end position="131"/>
    </location>
</feature>
<organism evidence="2 4">
    <name type="scientific">Rotaria magnacalcarata</name>
    <dbReference type="NCBI Taxonomy" id="392030"/>
    <lineage>
        <taxon>Eukaryota</taxon>
        <taxon>Metazoa</taxon>
        <taxon>Spiralia</taxon>
        <taxon>Gnathifera</taxon>
        <taxon>Rotifera</taxon>
        <taxon>Eurotatoria</taxon>
        <taxon>Bdelloidea</taxon>
        <taxon>Philodinida</taxon>
        <taxon>Philodinidae</taxon>
        <taxon>Rotaria</taxon>
    </lineage>
</organism>
<feature type="region of interest" description="Disordered" evidence="1">
    <location>
        <begin position="101"/>
        <end position="197"/>
    </location>
</feature>
<feature type="region of interest" description="Disordered" evidence="1">
    <location>
        <begin position="56"/>
        <end position="83"/>
    </location>
</feature>
<sequence length="197" mass="22070">MEEAMDPATRKLINANNSEALEKKSYNSETTAEEILDNIIAQVYEEVERNDLELAIEDDVSIDHDISDPESDDEAPEPGREIAENVVDKILTSLTDKEEQEYYAGISALHTQPHPSKTPTTNPSPPKPMPRPRTLRPHQNQSNSIPAERSSSPNLPVTTPLTFDPQPSTSGIMKKRTPKRRLEFNPEDPPYTRQNGS</sequence>
<evidence type="ECO:0000313" key="2">
    <source>
        <dbReference type="EMBL" id="CAF2038240.1"/>
    </source>
</evidence>
<accession>A0A816NQF5</accession>
<evidence type="ECO:0000313" key="3">
    <source>
        <dbReference type="EMBL" id="CAF4269125.1"/>
    </source>
</evidence>
<evidence type="ECO:0000313" key="4">
    <source>
        <dbReference type="Proteomes" id="UP000663887"/>
    </source>
</evidence>
<comment type="caution">
    <text evidence="2">The sequence shown here is derived from an EMBL/GenBank/DDBJ whole genome shotgun (WGS) entry which is preliminary data.</text>
</comment>
<feature type="non-terminal residue" evidence="2">
    <location>
        <position position="1"/>
    </location>
</feature>
<feature type="region of interest" description="Disordered" evidence="1">
    <location>
        <begin position="1"/>
        <end position="29"/>
    </location>
</feature>
<reference evidence="2" key="1">
    <citation type="submission" date="2021-02" db="EMBL/GenBank/DDBJ databases">
        <authorList>
            <person name="Nowell W R."/>
        </authorList>
    </citation>
    <scope>NUCLEOTIDE SEQUENCE</scope>
</reference>
<gene>
    <name evidence="3" type="ORF">UXM345_LOCUS31707</name>
    <name evidence="2" type="ORF">XDN619_LOCUS6230</name>
</gene>
<dbReference type="EMBL" id="CAJOBF010009124">
    <property type="protein sequence ID" value="CAF4269125.1"/>
    <property type="molecule type" value="Genomic_DNA"/>
</dbReference>